<dbReference type="CDD" id="cd04301">
    <property type="entry name" value="NAT_SF"/>
    <property type="match status" value="1"/>
</dbReference>
<dbReference type="AlphaFoldDB" id="A0A2C9D2X7"/>
<dbReference type="KEGG" id="hdi:HDIA_0590"/>
<protein>
    <submittedName>
        <fullName evidence="4">Acetyltransferase</fullName>
        <ecNumber evidence="4">2.3.1.-</ecNumber>
    </submittedName>
</protein>
<dbReference type="InterPro" id="IPR000182">
    <property type="entry name" value="GNAT_dom"/>
</dbReference>
<dbReference type="Proteomes" id="UP000223606">
    <property type="component" value="Chromosome 1"/>
</dbReference>
<dbReference type="Gene3D" id="3.40.630.30">
    <property type="match status" value="1"/>
</dbReference>
<keyword evidence="1 4" id="KW-0808">Transferase</keyword>
<dbReference type="GO" id="GO:0016747">
    <property type="term" value="F:acyltransferase activity, transferring groups other than amino-acyl groups"/>
    <property type="evidence" value="ECO:0007669"/>
    <property type="project" value="InterPro"/>
</dbReference>
<name>A0A2C9D2X7_9HYPH</name>
<proteinExistence type="predicted"/>
<dbReference type="OrthoDB" id="3389160at2"/>
<dbReference type="SUPFAM" id="SSF55729">
    <property type="entry name" value="Acyl-CoA N-acyltransferases (Nat)"/>
    <property type="match status" value="1"/>
</dbReference>
<gene>
    <name evidence="4" type="primary">ttr</name>
    <name evidence="4" type="ORF">HDIA_0590</name>
</gene>
<dbReference type="Pfam" id="PF00583">
    <property type="entry name" value="Acetyltransf_1"/>
    <property type="match status" value="1"/>
</dbReference>
<evidence type="ECO:0000259" key="3">
    <source>
        <dbReference type="PROSITE" id="PS51186"/>
    </source>
</evidence>
<dbReference type="PANTHER" id="PTHR43877:SF2">
    <property type="entry name" value="AMINOALKYLPHOSPHONATE N-ACETYLTRANSFERASE-RELATED"/>
    <property type="match status" value="1"/>
</dbReference>
<keyword evidence="5" id="KW-1185">Reference proteome</keyword>
<evidence type="ECO:0000313" key="5">
    <source>
        <dbReference type="Proteomes" id="UP000223606"/>
    </source>
</evidence>
<dbReference type="RefSeq" id="WP_099554205.1">
    <property type="nucleotide sequence ID" value="NZ_LT960614.1"/>
</dbReference>
<dbReference type="EMBL" id="LT960614">
    <property type="protein sequence ID" value="SON54131.1"/>
    <property type="molecule type" value="Genomic_DNA"/>
</dbReference>
<evidence type="ECO:0000256" key="1">
    <source>
        <dbReference type="ARBA" id="ARBA00022679"/>
    </source>
</evidence>
<reference evidence="5" key="1">
    <citation type="submission" date="2017-09" db="EMBL/GenBank/DDBJ databases">
        <title>Genome sequence of Nannocystis excedens DSM 71.</title>
        <authorList>
            <person name="Blom J."/>
        </authorList>
    </citation>
    <scope>NUCLEOTIDE SEQUENCE [LARGE SCALE GENOMIC DNA]</scope>
    <source>
        <strain evidence="5">type strain: E19</strain>
    </source>
</reference>
<dbReference type="EC" id="2.3.1.-" evidence="4"/>
<evidence type="ECO:0000313" key="4">
    <source>
        <dbReference type="EMBL" id="SON54131.1"/>
    </source>
</evidence>
<feature type="domain" description="N-acetyltransferase" evidence="3">
    <location>
        <begin position="10"/>
        <end position="181"/>
    </location>
</feature>
<sequence>MTVHDGTASIDIDALSAAEAEKALPGLADLLVDAVRGGASVNFMADISHDDALGFWRGQLPAMRDGMRTLFVAREADGDIVGCVVLTLAPQPNAPYRADIGKMIVHSRARRQGLGRRLLETAERRAFDLGRTLLILDTEAGSAGEALYRRCGWIGYGTVPGYAYDPHGAPAAATFFYKQLA</sequence>
<accession>A0A2C9D2X7</accession>
<dbReference type="InterPro" id="IPR050832">
    <property type="entry name" value="Bact_Acetyltransf"/>
</dbReference>
<organism evidence="4 5">
    <name type="scientific">Hartmannibacter diazotrophicus</name>
    <dbReference type="NCBI Taxonomy" id="1482074"/>
    <lineage>
        <taxon>Bacteria</taxon>
        <taxon>Pseudomonadati</taxon>
        <taxon>Pseudomonadota</taxon>
        <taxon>Alphaproteobacteria</taxon>
        <taxon>Hyphomicrobiales</taxon>
        <taxon>Pleomorphomonadaceae</taxon>
        <taxon>Hartmannibacter</taxon>
    </lineage>
</organism>
<evidence type="ECO:0000256" key="2">
    <source>
        <dbReference type="ARBA" id="ARBA00023315"/>
    </source>
</evidence>
<dbReference type="PROSITE" id="PS51186">
    <property type="entry name" value="GNAT"/>
    <property type="match status" value="1"/>
</dbReference>
<keyword evidence="2 4" id="KW-0012">Acyltransferase</keyword>
<dbReference type="InterPro" id="IPR016181">
    <property type="entry name" value="Acyl_CoA_acyltransferase"/>
</dbReference>
<dbReference type="PANTHER" id="PTHR43877">
    <property type="entry name" value="AMINOALKYLPHOSPHONATE N-ACETYLTRANSFERASE-RELATED-RELATED"/>
    <property type="match status" value="1"/>
</dbReference>